<gene>
    <name evidence="2" type="ORF">GJU41_11850</name>
</gene>
<name>A0A6I2MCB0_9BACI</name>
<keyword evidence="3" id="KW-1185">Reference proteome</keyword>
<comment type="caution">
    <text evidence="2">The sequence shown here is derived from an EMBL/GenBank/DDBJ whole genome shotgun (WGS) entry which is preliminary data.</text>
</comment>
<proteinExistence type="predicted"/>
<keyword evidence="1" id="KW-1133">Transmembrane helix</keyword>
<dbReference type="RefSeq" id="WP_154318683.1">
    <property type="nucleotide sequence ID" value="NZ_CAJGAA010000002.1"/>
</dbReference>
<evidence type="ECO:0000313" key="2">
    <source>
        <dbReference type="EMBL" id="MRX54666.1"/>
    </source>
</evidence>
<organism evidence="2 3">
    <name type="scientific">Metabacillus idriensis</name>
    <dbReference type="NCBI Taxonomy" id="324768"/>
    <lineage>
        <taxon>Bacteria</taxon>
        <taxon>Bacillati</taxon>
        <taxon>Bacillota</taxon>
        <taxon>Bacilli</taxon>
        <taxon>Bacillales</taxon>
        <taxon>Bacillaceae</taxon>
        <taxon>Metabacillus</taxon>
    </lineage>
</organism>
<evidence type="ECO:0000313" key="3">
    <source>
        <dbReference type="Proteomes" id="UP000441585"/>
    </source>
</evidence>
<sequence>MIAIIALICLAFLATVFIVMDTEGIEGAGVMKALLLILVAIPFGVILAGIIGQ</sequence>
<dbReference type="Proteomes" id="UP000441585">
    <property type="component" value="Unassembled WGS sequence"/>
</dbReference>
<protein>
    <submittedName>
        <fullName evidence="2">Uncharacterized protein</fullName>
    </submittedName>
</protein>
<keyword evidence="1" id="KW-0472">Membrane</keyword>
<dbReference type="EMBL" id="WKKF01000002">
    <property type="protein sequence ID" value="MRX54666.1"/>
    <property type="molecule type" value="Genomic_DNA"/>
</dbReference>
<evidence type="ECO:0000256" key="1">
    <source>
        <dbReference type="SAM" id="Phobius"/>
    </source>
</evidence>
<accession>A0A6I2MCB0</accession>
<feature type="transmembrane region" description="Helical" evidence="1">
    <location>
        <begin position="34"/>
        <end position="52"/>
    </location>
</feature>
<dbReference type="AlphaFoldDB" id="A0A6I2MCB0"/>
<keyword evidence="1" id="KW-0812">Transmembrane</keyword>
<reference evidence="2 3" key="1">
    <citation type="submission" date="2019-11" db="EMBL/GenBank/DDBJ databases">
        <title>Bacillus idriensis genome.</title>
        <authorList>
            <person name="Konopka E.N."/>
            <person name="Newman J.D."/>
        </authorList>
    </citation>
    <scope>NUCLEOTIDE SEQUENCE [LARGE SCALE GENOMIC DNA]</scope>
    <source>
        <strain evidence="2 3">DSM 19097</strain>
    </source>
</reference>